<keyword evidence="3" id="KW-1185">Reference proteome</keyword>
<accession>A0A6A5UWT4</accession>
<dbReference type="Proteomes" id="UP000800036">
    <property type="component" value="Unassembled WGS sequence"/>
</dbReference>
<proteinExistence type="predicted"/>
<protein>
    <recommendedName>
        <fullName evidence="1">DUF6594 domain-containing protein</fullName>
    </recommendedName>
</protein>
<dbReference type="PANTHER" id="PTHR34502">
    <property type="entry name" value="DUF6594 DOMAIN-CONTAINING PROTEIN-RELATED"/>
    <property type="match status" value="1"/>
</dbReference>
<evidence type="ECO:0000313" key="3">
    <source>
        <dbReference type="Proteomes" id="UP000800036"/>
    </source>
</evidence>
<dbReference type="EMBL" id="ML976712">
    <property type="protein sequence ID" value="KAF1969184.1"/>
    <property type="molecule type" value="Genomic_DNA"/>
</dbReference>
<name>A0A6A5UWT4_9PLEO</name>
<organism evidence="2 3">
    <name type="scientific">Bimuria novae-zelandiae CBS 107.79</name>
    <dbReference type="NCBI Taxonomy" id="1447943"/>
    <lineage>
        <taxon>Eukaryota</taxon>
        <taxon>Fungi</taxon>
        <taxon>Dikarya</taxon>
        <taxon>Ascomycota</taxon>
        <taxon>Pezizomycotina</taxon>
        <taxon>Dothideomycetes</taxon>
        <taxon>Pleosporomycetidae</taxon>
        <taxon>Pleosporales</taxon>
        <taxon>Massarineae</taxon>
        <taxon>Didymosphaeriaceae</taxon>
        <taxon>Bimuria</taxon>
    </lineage>
</organism>
<dbReference type="OrthoDB" id="3533814at2759"/>
<dbReference type="Pfam" id="PF20237">
    <property type="entry name" value="DUF6594"/>
    <property type="match status" value="1"/>
</dbReference>
<evidence type="ECO:0000259" key="1">
    <source>
        <dbReference type="Pfam" id="PF20237"/>
    </source>
</evidence>
<sequence length="150" mass="16561">MNDKQCARSFAAFETAALQDDSAKQKERMDLVLRIRQTMKEYQEVLVLASTLAALPPPSKTTIRAFRTTFHNEWPDKTKGFPTLGGASADLYDNASDLVALKVQPNEDRLSTLAQEHLSSMFPDHSRSHAGIAYASERTIGTFVVGSARS</sequence>
<feature type="domain" description="DUF6594" evidence="1">
    <location>
        <begin position="21"/>
        <end position="143"/>
    </location>
</feature>
<dbReference type="InterPro" id="IPR046529">
    <property type="entry name" value="DUF6594"/>
</dbReference>
<gene>
    <name evidence="2" type="ORF">BU23DRAFT_653591</name>
</gene>
<dbReference type="PANTHER" id="PTHR34502:SF4">
    <property type="entry name" value="DUF6594 DOMAIN-CONTAINING PROTEIN"/>
    <property type="match status" value="1"/>
</dbReference>
<evidence type="ECO:0000313" key="2">
    <source>
        <dbReference type="EMBL" id="KAF1969184.1"/>
    </source>
</evidence>
<dbReference type="AlphaFoldDB" id="A0A6A5UWT4"/>
<reference evidence="2" key="1">
    <citation type="journal article" date="2020" name="Stud. Mycol.">
        <title>101 Dothideomycetes genomes: a test case for predicting lifestyles and emergence of pathogens.</title>
        <authorList>
            <person name="Haridas S."/>
            <person name="Albert R."/>
            <person name="Binder M."/>
            <person name="Bloem J."/>
            <person name="Labutti K."/>
            <person name="Salamov A."/>
            <person name="Andreopoulos B."/>
            <person name="Baker S."/>
            <person name="Barry K."/>
            <person name="Bills G."/>
            <person name="Bluhm B."/>
            <person name="Cannon C."/>
            <person name="Castanera R."/>
            <person name="Culley D."/>
            <person name="Daum C."/>
            <person name="Ezra D."/>
            <person name="Gonzalez J."/>
            <person name="Henrissat B."/>
            <person name="Kuo A."/>
            <person name="Liang C."/>
            <person name="Lipzen A."/>
            <person name="Lutzoni F."/>
            <person name="Magnuson J."/>
            <person name="Mondo S."/>
            <person name="Nolan M."/>
            <person name="Ohm R."/>
            <person name="Pangilinan J."/>
            <person name="Park H.-J."/>
            <person name="Ramirez L."/>
            <person name="Alfaro M."/>
            <person name="Sun H."/>
            <person name="Tritt A."/>
            <person name="Yoshinaga Y."/>
            <person name="Zwiers L.-H."/>
            <person name="Turgeon B."/>
            <person name="Goodwin S."/>
            <person name="Spatafora J."/>
            <person name="Crous P."/>
            <person name="Grigoriev I."/>
        </authorList>
    </citation>
    <scope>NUCLEOTIDE SEQUENCE</scope>
    <source>
        <strain evidence="2">CBS 107.79</strain>
    </source>
</reference>